<protein>
    <recommendedName>
        <fullName evidence="6">Demethylmenaquinone methyltransferase</fullName>
    </recommendedName>
</protein>
<dbReference type="Gene3D" id="3.40.50.150">
    <property type="entry name" value="Vaccinia Virus protein VP39"/>
    <property type="match status" value="1"/>
</dbReference>
<comment type="caution">
    <text evidence="4">The sequence shown here is derived from an EMBL/GenBank/DDBJ whole genome shotgun (WGS) entry which is preliminary data.</text>
</comment>
<evidence type="ECO:0000256" key="1">
    <source>
        <dbReference type="ARBA" id="ARBA00022603"/>
    </source>
</evidence>
<evidence type="ECO:0000256" key="2">
    <source>
        <dbReference type="ARBA" id="ARBA00022679"/>
    </source>
</evidence>
<dbReference type="GO" id="GO:0032259">
    <property type="term" value="P:methylation"/>
    <property type="evidence" value="ECO:0007669"/>
    <property type="project" value="UniProtKB-KW"/>
</dbReference>
<dbReference type="PANTHER" id="PTHR43591">
    <property type="entry name" value="METHYLTRANSFERASE"/>
    <property type="match status" value="1"/>
</dbReference>
<dbReference type="CDD" id="cd02440">
    <property type="entry name" value="AdoMet_MTases"/>
    <property type="match status" value="1"/>
</dbReference>
<dbReference type="SUPFAM" id="SSF53335">
    <property type="entry name" value="S-adenosyl-L-methionine-dependent methyltransferases"/>
    <property type="match status" value="1"/>
</dbReference>
<gene>
    <name evidence="4" type="ORF">CYMTET_36024</name>
</gene>
<dbReference type="Proteomes" id="UP001190700">
    <property type="component" value="Unassembled WGS sequence"/>
</dbReference>
<dbReference type="AlphaFoldDB" id="A0AAE0F820"/>
<evidence type="ECO:0008006" key="6">
    <source>
        <dbReference type="Google" id="ProtNLM"/>
    </source>
</evidence>
<dbReference type="Pfam" id="PF01209">
    <property type="entry name" value="Ubie_methyltran"/>
    <property type="match status" value="1"/>
</dbReference>
<keyword evidence="1" id="KW-0489">Methyltransferase</keyword>
<keyword evidence="2" id="KW-0808">Transferase</keyword>
<dbReference type="InterPro" id="IPR029063">
    <property type="entry name" value="SAM-dependent_MTases_sf"/>
</dbReference>
<keyword evidence="3" id="KW-0949">S-adenosyl-L-methionine</keyword>
<evidence type="ECO:0000313" key="4">
    <source>
        <dbReference type="EMBL" id="KAK3254772.1"/>
    </source>
</evidence>
<organism evidence="4 5">
    <name type="scientific">Cymbomonas tetramitiformis</name>
    <dbReference type="NCBI Taxonomy" id="36881"/>
    <lineage>
        <taxon>Eukaryota</taxon>
        <taxon>Viridiplantae</taxon>
        <taxon>Chlorophyta</taxon>
        <taxon>Pyramimonadophyceae</taxon>
        <taxon>Pyramimonadales</taxon>
        <taxon>Pyramimonadaceae</taxon>
        <taxon>Cymbomonas</taxon>
    </lineage>
</organism>
<proteinExistence type="predicted"/>
<reference evidence="4 5" key="1">
    <citation type="journal article" date="2015" name="Genome Biol. Evol.">
        <title>Comparative Genomics of a Bacterivorous Green Alga Reveals Evolutionary Causalities and Consequences of Phago-Mixotrophic Mode of Nutrition.</title>
        <authorList>
            <person name="Burns J.A."/>
            <person name="Paasch A."/>
            <person name="Narechania A."/>
            <person name="Kim E."/>
        </authorList>
    </citation>
    <scope>NUCLEOTIDE SEQUENCE [LARGE SCALE GENOMIC DNA]</scope>
    <source>
        <strain evidence="4 5">PLY_AMNH</strain>
    </source>
</reference>
<dbReference type="GO" id="GO:0008168">
    <property type="term" value="F:methyltransferase activity"/>
    <property type="evidence" value="ECO:0007669"/>
    <property type="project" value="UniProtKB-KW"/>
</dbReference>
<evidence type="ECO:0000313" key="5">
    <source>
        <dbReference type="Proteomes" id="UP001190700"/>
    </source>
</evidence>
<dbReference type="EMBL" id="LGRX02023207">
    <property type="protein sequence ID" value="KAK3254772.1"/>
    <property type="molecule type" value="Genomic_DNA"/>
</dbReference>
<name>A0AAE0F820_9CHLO</name>
<sequence>MVKFGECSAEEGFKLKGKQKLEFVTELFDRIAVQYDTINLFISLGQTTIWRILALGWLHTYFKPGSKVLDVGCGTGWVSWFLHRRYPNLNLQVEAMDCSQQMLQEAQRLYPKYTFTHGDVCALPYSDGAFDMVTTVYTLRNFPDLYSGLEEMVRVTAPRGHIVILDAFPTGGLMQFVLKVWLSYIMPYIAGMFIEQKPYNYLANSIQSTVPSSEVASILTQLGCTGSMLQTRYSFGAAVRLIAQKNA</sequence>
<dbReference type="InterPro" id="IPR004033">
    <property type="entry name" value="UbiE/COQ5_MeTrFase"/>
</dbReference>
<dbReference type="PROSITE" id="PS51608">
    <property type="entry name" value="SAM_MT_UBIE"/>
    <property type="match status" value="1"/>
</dbReference>
<accession>A0AAE0F820</accession>
<evidence type="ECO:0000256" key="3">
    <source>
        <dbReference type="ARBA" id="ARBA00022691"/>
    </source>
</evidence>
<keyword evidence="5" id="KW-1185">Reference proteome</keyword>
<dbReference type="PANTHER" id="PTHR43591:SF24">
    <property type="entry name" value="2-METHOXY-6-POLYPRENYL-1,4-BENZOQUINOL METHYLASE, MITOCHONDRIAL"/>
    <property type="match status" value="1"/>
</dbReference>